<dbReference type="GO" id="GO:0022857">
    <property type="term" value="F:transmembrane transporter activity"/>
    <property type="evidence" value="ECO:0007669"/>
    <property type="project" value="InterPro"/>
</dbReference>
<feature type="transmembrane region" description="Helical" evidence="6">
    <location>
        <begin position="255"/>
        <end position="274"/>
    </location>
</feature>
<dbReference type="InterPro" id="IPR036259">
    <property type="entry name" value="MFS_trans_sf"/>
</dbReference>
<evidence type="ECO:0000313" key="8">
    <source>
        <dbReference type="EMBL" id="GET08757.1"/>
    </source>
</evidence>
<protein>
    <submittedName>
        <fullName evidence="8">Major facilitator superfamily transporter</fullName>
    </submittedName>
</protein>
<dbReference type="Proteomes" id="UP000494178">
    <property type="component" value="Unassembled WGS sequence"/>
</dbReference>
<feature type="transmembrane region" description="Helical" evidence="6">
    <location>
        <begin position="374"/>
        <end position="394"/>
    </location>
</feature>
<comment type="subcellular location">
    <subcellularLocation>
        <location evidence="1">Cell membrane</location>
        <topology evidence="1">Multi-pass membrane protein</topology>
    </subcellularLocation>
</comment>
<evidence type="ECO:0000256" key="1">
    <source>
        <dbReference type="ARBA" id="ARBA00004651"/>
    </source>
</evidence>
<dbReference type="EMBL" id="BLAN01000086">
    <property type="protein sequence ID" value="GET08757.1"/>
    <property type="molecule type" value="Genomic_DNA"/>
</dbReference>
<comment type="caution">
    <text evidence="8">The sequence shown here is derived from an EMBL/GenBank/DDBJ whole genome shotgun (WGS) entry which is preliminary data.</text>
</comment>
<feature type="transmembrane region" description="Helical" evidence="6">
    <location>
        <begin position="305"/>
        <end position="325"/>
    </location>
</feature>
<evidence type="ECO:0000256" key="5">
    <source>
        <dbReference type="ARBA" id="ARBA00023136"/>
    </source>
</evidence>
<dbReference type="PANTHER" id="PTHR42718">
    <property type="entry name" value="MAJOR FACILITATOR SUPERFAMILY MULTIDRUG TRANSPORTER MFSC"/>
    <property type="match status" value="1"/>
</dbReference>
<keyword evidence="2" id="KW-0813">Transport</keyword>
<dbReference type="SUPFAM" id="SSF103473">
    <property type="entry name" value="MFS general substrate transporter"/>
    <property type="match status" value="1"/>
</dbReference>
<keyword evidence="5 6" id="KW-0472">Membrane</keyword>
<feature type="transmembrane region" description="Helical" evidence="6">
    <location>
        <begin position="167"/>
        <end position="185"/>
    </location>
</feature>
<feature type="domain" description="Major facilitator superfamily (MFS) profile" evidence="7">
    <location>
        <begin position="11"/>
        <end position="398"/>
    </location>
</feature>
<gene>
    <name evidence="8" type="ORF">SY111_13810</name>
</gene>
<feature type="transmembrane region" description="Helical" evidence="6">
    <location>
        <begin position="281"/>
        <end position="299"/>
    </location>
</feature>
<dbReference type="PROSITE" id="PS50850">
    <property type="entry name" value="MFS"/>
    <property type="match status" value="1"/>
</dbReference>
<feature type="transmembrane region" description="Helical" evidence="6">
    <location>
        <begin position="46"/>
        <end position="66"/>
    </location>
</feature>
<reference evidence="8" key="1">
    <citation type="submission" date="2019-10" db="EMBL/GenBank/DDBJ databases">
        <title>Lactobacillus agilis SY111 Whole Genome Sequencing Project.</title>
        <authorList>
            <person name="Suzuki S."/>
            <person name="Endo A."/>
            <person name="Maeno S."/>
            <person name="Shiwa Y."/>
            <person name="Matsutani M."/>
            <person name="Kajikawa A."/>
        </authorList>
    </citation>
    <scope>NUCLEOTIDE SEQUENCE</scope>
    <source>
        <strain evidence="8">SY111</strain>
    </source>
</reference>
<dbReference type="GO" id="GO:0005886">
    <property type="term" value="C:plasma membrane"/>
    <property type="evidence" value="ECO:0007669"/>
    <property type="project" value="UniProtKB-SubCell"/>
</dbReference>
<dbReference type="Gene3D" id="1.20.1250.20">
    <property type="entry name" value="MFS general substrate transporter like domains"/>
    <property type="match status" value="2"/>
</dbReference>
<accession>A0A6F9XU77</accession>
<evidence type="ECO:0000256" key="3">
    <source>
        <dbReference type="ARBA" id="ARBA00022692"/>
    </source>
</evidence>
<evidence type="ECO:0000256" key="4">
    <source>
        <dbReference type="ARBA" id="ARBA00022989"/>
    </source>
</evidence>
<dbReference type="AlphaFoldDB" id="A0A6F9XU77"/>
<dbReference type="RefSeq" id="WP_172586154.1">
    <property type="nucleotide sequence ID" value="NZ_BLAN01000086.1"/>
</dbReference>
<name>A0A6F9XU77_9LACO</name>
<keyword evidence="4 6" id="KW-1133">Transmembrane helix</keyword>
<proteinExistence type="predicted"/>
<dbReference type="Pfam" id="PF07690">
    <property type="entry name" value="MFS_1"/>
    <property type="match status" value="2"/>
</dbReference>
<keyword evidence="3 6" id="KW-0812">Transmembrane</keyword>
<organism evidence="8">
    <name type="scientific">Ligilactobacillus agilis</name>
    <dbReference type="NCBI Taxonomy" id="1601"/>
    <lineage>
        <taxon>Bacteria</taxon>
        <taxon>Bacillati</taxon>
        <taxon>Bacillota</taxon>
        <taxon>Bacilli</taxon>
        <taxon>Lactobacillales</taxon>
        <taxon>Lactobacillaceae</taxon>
        <taxon>Ligilactobacillus</taxon>
    </lineage>
</organism>
<feature type="transmembrane region" description="Helical" evidence="6">
    <location>
        <begin position="78"/>
        <end position="95"/>
    </location>
</feature>
<sequence>MQAMSKFRKWMLIIALLAFNIVEQSTSATSSTVPLMAKSFPAVSQANIQMVTTIGAIFTTIFVFVSGIVSNRVGQKKIAILGVTVATLASLVPALSNNFMVILASRALMGVGIGLANPLAISMIGEFFEGDELNNLMGWRSAIASVGSSLMTMIAGFLMAFNWHAAYWAYLLFIPALLLMIFFIPNPETAGLQHKQAAAAVSDKQTKKLPANARLQIIGLAVVLFFVMATVMTIMLNLALMYVQRGIGTPTQASTTLSIWSMSQLMGGVFFGLMYKHMGKWVFPIGIFFFGITFALTGFVASQTIIYLLMLLNGILGGTVIPYIYTRIAELSDAKTAPFNNAIALIGSNISAFLSPYFGAILGGTSAMMAVRNAGFLSVGLALVIAIVFMVNTAKTSHHKESIQ</sequence>
<evidence type="ECO:0000256" key="2">
    <source>
        <dbReference type="ARBA" id="ARBA00022448"/>
    </source>
</evidence>
<feature type="transmembrane region" description="Helical" evidence="6">
    <location>
        <begin position="142"/>
        <end position="161"/>
    </location>
</feature>
<feature type="transmembrane region" description="Helical" evidence="6">
    <location>
        <begin position="101"/>
        <end position="121"/>
    </location>
</feature>
<dbReference type="InterPro" id="IPR020846">
    <property type="entry name" value="MFS_dom"/>
</dbReference>
<dbReference type="InterPro" id="IPR011701">
    <property type="entry name" value="MFS"/>
</dbReference>
<dbReference type="PANTHER" id="PTHR42718:SF9">
    <property type="entry name" value="MAJOR FACILITATOR SUPERFAMILY MULTIDRUG TRANSPORTER MFSC"/>
    <property type="match status" value="1"/>
</dbReference>
<evidence type="ECO:0000256" key="6">
    <source>
        <dbReference type="SAM" id="Phobius"/>
    </source>
</evidence>
<feature type="transmembrane region" description="Helical" evidence="6">
    <location>
        <begin position="337"/>
        <end position="362"/>
    </location>
</feature>
<evidence type="ECO:0000259" key="7">
    <source>
        <dbReference type="PROSITE" id="PS50850"/>
    </source>
</evidence>
<feature type="transmembrane region" description="Helical" evidence="6">
    <location>
        <begin position="217"/>
        <end position="243"/>
    </location>
</feature>